<dbReference type="AlphaFoldDB" id="A0A1Y5TTA9"/>
<dbReference type="EC" id="1.3.1.104" evidence="5"/>
<dbReference type="PRINTS" id="PR00080">
    <property type="entry name" value="SDRFAMILY"/>
</dbReference>
<reference evidence="5 6" key="1">
    <citation type="submission" date="2017-03" db="EMBL/GenBank/DDBJ databases">
        <authorList>
            <person name="Afonso C.L."/>
            <person name="Miller P.J."/>
            <person name="Scott M.A."/>
            <person name="Spackman E."/>
            <person name="Goraichik I."/>
            <person name="Dimitrov K.M."/>
            <person name="Suarez D.L."/>
            <person name="Swayne D.E."/>
        </authorList>
    </citation>
    <scope>NUCLEOTIDE SEQUENCE [LARGE SCALE GENOMIC DNA]</scope>
    <source>
        <strain evidence="5 6">CECT 7691</strain>
    </source>
</reference>
<keyword evidence="2 5" id="KW-0560">Oxidoreductase</keyword>
<dbReference type="CDD" id="cd05233">
    <property type="entry name" value="SDR_c"/>
    <property type="match status" value="1"/>
</dbReference>
<organism evidence="5 6">
    <name type="scientific">Oceanibacterium hippocampi</name>
    <dbReference type="NCBI Taxonomy" id="745714"/>
    <lineage>
        <taxon>Bacteria</taxon>
        <taxon>Pseudomonadati</taxon>
        <taxon>Pseudomonadota</taxon>
        <taxon>Alphaproteobacteria</taxon>
        <taxon>Sneathiellales</taxon>
        <taxon>Sneathiellaceae</taxon>
        <taxon>Oceanibacterium</taxon>
    </lineage>
</organism>
<dbReference type="PRINTS" id="PR00081">
    <property type="entry name" value="GDHRDH"/>
</dbReference>
<evidence type="ECO:0000313" key="6">
    <source>
        <dbReference type="Proteomes" id="UP000193200"/>
    </source>
</evidence>
<dbReference type="InterPro" id="IPR002347">
    <property type="entry name" value="SDR_fam"/>
</dbReference>
<dbReference type="InParanoid" id="A0A1Y5TTA9"/>
<dbReference type="InterPro" id="IPR036291">
    <property type="entry name" value="NAD(P)-bd_dom_sf"/>
</dbReference>
<dbReference type="OrthoDB" id="9803333at2"/>
<dbReference type="PANTHER" id="PTHR48107">
    <property type="entry name" value="NADPH-DEPENDENT ALDEHYDE REDUCTASE-LIKE PROTEIN, CHLOROPLASTIC-RELATED"/>
    <property type="match status" value="1"/>
</dbReference>
<evidence type="ECO:0000256" key="1">
    <source>
        <dbReference type="ARBA" id="ARBA00006484"/>
    </source>
</evidence>
<name>A0A1Y5TTA9_9PROT</name>
<dbReference type="Pfam" id="PF00106">
    <property type="entry name" value="adh_short"/>
    <property type="match status" value="1"/>
</dbReference>
<dbReference type="Proteomes" id="UP000193200">
    <property type="component" value="Unassembled WGS sequence"/>
</dbReference>
<dbReference type="PANTHER" id="PTHR48107:SF7">
    <property type="entry name" value="RE15974P"/>
    <property type="match status" value="1"/>
</dbReference>
<dbReference type="Gene3D" id="3.40.50.720">
    <property type="entry name" value="NAD(P)-binding Rossmann-like Domain"/>
    <property type="match status" value="1"/>
</dbReference>
<protein>
    <submittedName>
        <fullName evidence="5">Enoyl-[acyl-carrier-protein] reductase [NADPH] FabL</fullName>
        <ecNumber evidence="5">1.3.1.104</ecNumber>
    </submittedName>
</protein>
<dbReference type="EMBL" id="FWFR01000003">
    <property type="protein sequence ID" value="SLN69741.1"/>
    <property type="molecule type" value="Genomic_DNA"/>
</dbReference>
<keyword evidence="6" id="KW-1185">Reference proteome</keyword>
<evidence type="ECO:0000256" key="4">
    <source>
        <dbReference type="SAM" id="MobiDB-lite"/>
    </source>
</evidence>
<dbReference type="RefSeq" id="WP_085884593.1">
    <property type="nucleotide sequence ID" value="NZ_FWFR01000003.1"/>
</dbReference>
<evidence type="ECO:0000313" key="5">
    <source>
        <dbReference type="EMBL" id="SLN69741.1"/>
    </source>
</evidence>
<evidence type="ECO:0000256" key="3">
    <source>
        <dbReference type="RuleBase" id="RU000363"/>
    </source>
</evidence>
<dbReference type="SUPFAM" id="SSF51735">
    <property type="entry name" value="NAD(P)-binding Rossmann-fold domains"/>
    <property type="match status" value="1"/>
</dbReference>
<accession>A0A1Y5TTA9</accession>
<dbReference type="GO" id="GO:0016614">
    <property type="term" value="F:oxidoreductase activity, acting on CH-OH group of donors"/>
    <property type="evidence" value="ECO:0007669"/>
    <property type="project" value="UniProtKB-ARBA"/>
</dbReference>
<feature type="region of interest" description="Disordered" evidence="4">
    <location>
        <begin position="192"/>
        <end position="216"/>
    </location>
</feature>
<gene>
    <name evidence="5" type="primary">fabL</name>
    <name evidence="5" type="ORF">OCH7691_03228</name>
</gene>
<evidence type="ECO:0000256" key="2">
    <source>
        <dbReference type="ARBA" id="ARBA00023002"/>
    </source>
</evidence>
<comment type="similarity">
    <text evidence="1 3">Belongs to the short-chain dehydrogenases/reductases (SDR) family.</text>
</comment>
<sequence length="250" mass="26057">MRKVIIVTGGSRGIGAATAVAAARAGYDVAFNYRADHAAAEAVADSITGLGRKALAMHADLTSEADIKRMFREVDQELGPATALVNNASAGEGPRRRLDDMEVESLSNLFGVNVVATLLCTREAVRRMSTQGEGFDDGNAGGTIINVSCAPLASDGSRLGLDHIASKGAIEHVTRALAEELSGEGIRVNAVRPRAESAKASDDDDESDSLPPLDRATCEAIAEAIMRLIEDEGGADSGQIVDVERPGRTG</sequence>
<dbReference type="GO" id="GO:0141148">
    <property type="term" value="F:enoyl-[acyl-carrier-protein] reductase (NADPH) activity"/>
    <property type="evidence" value="ECO:0007669"/>
    <property type="project" value="UniProtKB-EC"/>
</dbReference>
<proteinExistence type="inferred from homology"/>